<accession>A0AAV6TKV9</accession>
<proteinExistence type="predicted"/>
<comment type="caution">
    <text evidence="1">The sequence shown here is derived from an EMBL/GenBank/DDBJ whole genome shotgun (WGS) entry which is preliminary data.</text>
</comment>
<keyword evidence="2" id="KW-1185">Reference proteome</keyword>
<dbReference type="Proteomes" id="UP000827092">
    <property type="component" value="Unassembled WGS sequence"/>
</dbReference>
<evidence type="ECO:0000313" key="1">
    <source>
        <dbReference type="EMBL" id="KAG8172326.1"/>
    </source>
</evidence>
<gene>
    <name evidence="1" type="ORF">JTE90_014188</name>
</gene>
<name>A0AAV6TKV9_9ARAC</name>
<dbReference type="AlphaFoldDB" id="A0AAV6TKV9"/>
<sequence>MKQMMNMKGKKGIKKRLRLISISSSEDEDLMLSELVGSSKSERKPLITDLCNDDSGDDVLDESNNQILNSKRKVHLKTNDETKINIGDFVVAKFASKRSVVACIGCMEGIDEDE</sequence>
<dbReference type="EMBL" id="JAFNEN010002818">
    <property type="protein sequence ID" value="KAG8172326.1"/>
    <property type="molecule type" value="Genomic_DNA"/>
</dbReference>
<organism evidence="1 2">
    <name type="scientific">Oedothorax gibbosus</name>
    <dbReference type="NCBI Taxonomy" id="931172"/>
    <lineage>
        <taxon>Eukaryota</taxon>
        <taxon>Metazoa</taxon>
        <taxon>Ecdysozoa</taxon>
        <taxon>Arthropoda</taxon>
        <taxon>Chelicerata</taxon>
        <taxon>Arachnida</taxon>
        <taxon>Araneae</taxon>
        <taxon>Araneomorphae</taxon>
        <taxon>Entelegynae</taxon>
        <taxon>Araneoidea</taxon>
        <taxon>Linyphiidae</taxon>
        <taxon>Erigoninae</taxon>
        <taxon>Oedothorax</taxon>
    </lineage>
</organism>
<reference evidence="1 2" key="1">
    <citation type="journal article" date="2022" name="Nat. Ecol. Evol.">
        <title>A masculinizing supergene underlies an exaggerated male reproductive morph in a spider.</title>
        <authorList>
            <person name="Hendrickx F."/>
            <person name="De Corte Z."/>
            <person name="Sonet G."/>
            <person name="Van Belleghem S.M."/>
            <person name="Kostlbacher S."/>
            <person name="Vangestel C."/>
        </authorList>
    </citation>
    <scope>NUCLEOTIDE SEQUENCE [LARGE SCALE GENOMIC DNA]</scope>
    <source>
        <strain evidence="1">W744_W776</strain>
    </source>
</reference>
<protein>
    <submittedName>
        <fullName evidence="1">Uncharacterized protein</fullName>
    </submittedName>
</protein>
<evidence type="ECO:0000313" key="2">
    <source>
        <dbReference type="Proteomes" id="UP000827092"/>
    </source>
</evidence>